<evidence type="ECO:0000256" key="8">
    <source>
        <dbReference type="RuleBase" id="RU367038"/>
    </source>
</evidence>
<sequence length="162" mass="16742">MGDEERKTCFELAIQNVQCGAGMGLLFGAVQESFKNPPQPRPTDKVVLNPPKSDVMAKAMSSMGRQAFMMAAVAVVYSAGECGSEYVRGKDDAVNSAVGACMAAGAAGLKTGKISHACAGCLGGAVIMSAVRLGTDINGSKSLDRARLDAKRAGKREKLEGV</sequence>
<dbReference type="EMBL" id="FN648571">
    <property type="protein sequence ID" value="CBJ32809.1"/>
    <property type="molecule type" value="Genomic_DNA"/>
</dbReference>
<keyword evidence="4 8" id="KW-0999">Mitochondrion inner membrane</keyword>
<evidence type="ECO:0000256" key="4">
    <source>
        <dbReference type="ARBA" id="ARBA00022792"/>
    </source>
</evidence>
<gene>
    <name evidence="9" type="primary">TIM22</name>
    <name evidence="9" type="ORF">Esi_0376_0008</name>
</gene>
<dbReference type="GO" id="GO:0008320">
    <property type="term" value="F:protein transmembrane transporter activity"/>
    <property type="evidence" value="ECO:0007669"/>
    <property type="project" value="UniProtKB-UniRule"/>
</dbReference>
<dbReference type="GO" id="GO:0045039">
    <property type="term" value="P:protein insertion into mitochondrial inner membrane"/>
    <property type="evidence" value="ECO:0007669"/>
    <property type="project" value="UniProtKB-UniRule"/>
</dbReference>
<evidence type="ECO:0000313" key="9">
    <source>
        <dbReference type="EMBL" id="CBJ32809.1"/>
    </source>
</evidence>
<evidence type="ECO:0000256" key="2">
    <source>
        <dbReference type="ARBA" id="ARBA00008444"/>
    </source>
</evidence>
<dbReference type="AlphaFoldDB" id="D7FZK2"/>
<evidence type="ECO:0000313" key="10">
    <source>
        <dbReference type="Proteomes" id="UP000002630"/>
    </source>
</evidence>
<dbReference type="OrthoDB" id="10286871at2759"/>
<evidence type="ECO:0000256" key="1">
    <source>
        <dbReference type="ARBA" id="ARBA00004448"/>
    </source>
</evidence>
<protein>
    <recommendedName>
        <fullName evidence="8">Mitochondrial import inner membrane translocase subunit TIM22</fullName>
    </recommendedName>
</protein>
<dbReference type="GO" id="GO:0042721">
    <property type="term" value="C:TIM22 mitochondrial import inner membrane insertion complex"/>
    <property type="evidence" value="ECO:0007669"/>
    <property type="project" value="UniProtKB-UniRule"/>
</dbReference>
<comment type="similarity">
    <text evidence="2 8">Belongs to the Tim17/Tim22/Tim23 family.</text>
</comment>
<dbReference type="InParanoid" id="D7FZK2"/>
<organism evidence="9 10">
    <name type="scientific">Ectocarpus siliculosus</name>
    <name type="common">Brown alga</name>
    <name type="synonym">Conferva siliculosa</name>
    <dbReference type="NCBI Taxonomy" id="2880"/>
    <lineage>
        <taxon>Eukaryota</taxon>
        <taxon>Sar</taxon>
        <taxon>Stramenopiles</taxon>
        <taxon>Ochrophyta</taxon>
        <taxon>PX clade</taxon>
        <taxon>Phaeophyceae</taxon>
        <taxon>Ectocarpales</taxon>
        <taxon>Ectocarpaceae</taxon>
        <taxon>Ectocarpus</taxon>
    </lineage>
</organism>
<dbReference type="GO" id="GO:0030943">
    <property type="term" value="F:mitochondrion targeting sequence binding"/>
    <property type="evidence" value="ECO:0007669"/>
    <property type="project" value="TreeGrafter"/>
</dbReference>
<evidence type="ECO:0000256" key="7">
    <source>
        <dbReference type="ARBA" id="ARBA00023136"/>
    </source>
</evidence>
<keyword evidence="8" id="KW-0811">Translocation</keyword>
<comment type="subunit">
    <text evidence="8">Component of the TIM22 complex.</text>
</comment>
<dbReference type="Proteomes" id="UP000002630">
    <property type="component" value="Linkage Group LG02"/>
</dbReference>
<keyword evidence="8" id="KW-0813">Transport</keyword>
<dbReference type="InterPro" id="IPR039175">
    <property type="entry name" value="TIM22"/>
</dbReference>
<dbReference type="PANTHER" id="PTHR14110:SF0">
    <property type="entry name" value="MITOCHONDRIAL IMPORT INNER MEMBRANE TRANSLOCASE SUBUNIT TIM22"/>
    <property type="match status" value="1"/>
</dbReference>
<comment type="subcellular location">
    <subcellularLocation>
        <location evidence="1 8">Mitochondrion inner membrane</location>
        <topology evidence="1 8">Multi-pass membrane protein</topology>
    </subcellularLocation>
</comment>
<keyword evidence="8" id="KW-0653">Protein transport</keyword>
<evidence type="ECO:0000256" key="6">
    <source>
        <dbReference type="ARBA" id="ARBA00023128"/>
    </source>
</evidence>
<dbReference type="EMBL" id="FN649727">
    <property type="protein sequence ID" value="CBJ32809.1"/>
    <property type="molecule type" value="Genomic_DNA"/>
</dbReference>
<dbReference type="Pfam" id="PF02466">
    <property type="entry name" value="Tim17"/>
    <property type="match status" value="1"/>
</dbReference>
<name>D7FZK2_ECTSI</name>
<evidence type="ECO:0000256" key="3">
    <source>
        <dbReference type="ARBA" id="ARBA00022692"/>
    </source>
</evidence>
<reference evidence="9 10" key="1">
    <citation type="journal article" date="2010" name="Nature">
        <title>The Ectocarpus genome and the independent evolution of multicellularity in brown algae.</title>
        <authorList>
            <person name="Cock J.M."/>
            <person name="Sterck L."/>
            <person name="Rouze P."/>
            <person name="Scornet D."/>
            <person name="Allen A.E."/>
            <person name="Amoutzias G."/>
            <person name="Anthouard V."/>
            <person name="Artiguenave F."/>
            <person name="Aury J.M."/>
            <person name="Badger J.H."/>
            <person name="Beszteri B."/>
            <person name="Billiau K."/>
            <person name="Bonnet E."/>
            <person name="Bothwell J.H."/>
            <person name="Bowler C."/>
            <person name="Boyen C."/>
            <person name="Brownlee C."/>
            <person name="Carrano C.J."/>
            <person name="Charrier B."/>
            <person name="Cho G.Y."/>
            <person name="Coelho S.M."/>
            <person name="Collen J."/>
            <person name="Corre E."/>
            <person name="Da Silva C."/>
            <person name="Delage L."/>
            <person name="Delaroque N."/>
            <person name="Dittami S.M."/>
            <person name="Doulbeau S."/>
            <person name="Elias M."/>
            <person name="Farnham G."/>
            <person name="Gachon C.M."/>
            <person name="Gschloessl B."/>
            <person name="Heesch S."/>
            <person name="Jabbari K."/>
            <person name="Jubin C."/>
            <person name="Kawai H."/>
            <person name="Kimura K."/>
            <person name="Kloareg B."/>
            <person name="Kupper F.C."/>
            <person name="Lang D."/>
            <person name="Le Bail A."/>
            <person name="Leblanc C."/>
            <person name="Lerouge P."/>
            <person name="Lohr M."/>
            <person name="Lopez P.J."/>
            <person name="Martens C."/>
            <person name="Maumus F."/>
            <person name="Michel G."/>
            <person name="Miranda-Saavedra D."/>
            <person name="Morales J."/>
            <person name="Moreau H."/>
            <person name="Motomura T."/>
            <person name="Nagasato C."/>
            <person name="Napoli C.A."/>
            <person name="Nelson D.R."/>
            <person name="Nyvall-Collen P."/>
            <person name="Peters A.F."/>
            <person name="Pommier C."/>
            <person name="Potin P."/>
            <person name="Poulain J."/>
            <person name="Quesneville H."/>
            <person name="Read B."/>
            <person name="Rensing S.A."/>
            <person name="Ritter A."/>
            <person name="Rousvoal S."/>
            <person name="Samanta M."/>
            <person name="Samson G."/>
            <person name="Schroeder D.C."/>
            <person name="Segurens B."/>
            <person name="Strittmatter M."/>
            <person name="Tonon T."/>
            <person name="Tregear J.W."/>
            <person name="Valentin K."/>
            <person name="von Dassow P."/>
            <person name="Yamagishi T."/>
            <person name="Van de Peer Y."/>
            <person name="Wincker P."/>
        </authorList>
    </citation>
    <scope>NUCLEOTIDE SEQUENCE [LARGE SCALE GENOMIC DNA]</scope>
    <source>
        <strain evidence="10">Ec32 / CCAP1310/4</strain>
    </source>
</reference>
<evidence type="ECO:0000256" key="5">
    <source>
        <dbReference type="ARBA" id="ARBA00022989"/>
    </source>
</evidence>
<accession>D7FZK2</accession>
<proteinExistence type="inferred from homology"/>
<keyword evidence="10" id="KW-1185">Reference proteome</keyword>
<keyword evidence="3" id="KW-0812">Transmembrane</keyword>
<comment type="function">
    <text evidence="8">Essential core component of the TIM22 complex, a complex that mediates the import and insertion of multi-pass transmembrane proteins into the mitochondrial inner membrane. In the TIM22 complex, it constitutes the voltage-activated and signal-gated channel. Forms a twin-pore translocase that uses the membrane potential as external driving force in 2 voltage-dependent steps.</text>
</comment>
<keyword evidence="7" id="KW-0472">Membrane</keyword>
<keyword evidence="6 8" id="KW-0496">Mitochondrion</keyword>
<keyword evidence="5" id="KW-1133">Transmembrane helix</keyword>
<dbReference type="PANTHER" id="PTHR14110">
    <property type="entry name" value="MITOCHONDRIAL IMPORT INNER MEMBRANE TRANSLOCASE SUBUNIT TIM22"/>
    <property type="match status" value="1"/>
</dbReference>